<reference evidence="2" key="1">
    <citation type="submission" date="2023-01" db="EMBL/GenBank/DDBJ databases">
        <authorList>
            <person name="Van Ghelder C."/>
            <person name="Rancurel C."/>
        </authorList>
    </citation>
    <scope>NUCLEOTIDE SEQUENCE</scope>
    <source>
        <strain evidence="2">CNCM I-4278</strain>
    </source>
</reference>
<feature type="region of interest" description="Disordered" evidence="1">
    <location>
        <begin position="102"/>
        <end position="123"/>
    </location>
</feature>
<keyword evidence="3" id="KW-1185">Reference proteome</keyword>
<sequence>MQRKSTSSSPTGVAAIYIPNLCSNNQILPDEVLPYTTVRRWSNAEAAEGPGAPVSDRPMWKSISWVEEPELPPKSSKKLEDLSRKLMPRKFSLMLPSIRLESKKGKAPDRSYQPPDTENRLEVIPPCGNPEETTSACPRICPPVPATSCEATAASQSTGRRSSLSKLKHFFSTRRDSGTAPEKDKTPLYYHDHLEPLARDGMLRFSTVSIVIPRRSLVPKKKVRAVDIIRLEDITTKPCSSTYWQDESYRNRRCTVASPEPSCAPLRETSE</sequence>
<comment type="caution">
    <text evidence="2">The sequence shown here is derived from an EMBL/GenBank/DDBJ whole genome shotgun (WGS) entry which is preliminary data.</text>
</comment>
<evidence type="ECO:0000313" key="2">
    <source>
        <dbReference type="EMBL" id="CAI6278324.1"/>
    </source>
</evidence>
<evidence type="ECO:0000313" key="3">
    <source>
        <dbReference type="Proteomes" id="UP001152607"/>
    </source>
</evidence>
<protein>
    <submittedName>
        <fullName evidence="2">Uncharacterized protein</fullName>
    </submittedName>
</protein>
<dbReference type="EMBL" id="CAOQHR010000001">
    <property type="protein sequence ID" value="CAI6278324.1"/>
    <property type="molecule type" value="Genomic_DNA"/>
</dbReference>
<evidence type="ECO:0000256" key="1">
    <source>
        <dbReference type="SAM" id="MobiDB-lite"/>
    </source>
</evidence>
<accession>A0A9W4U5W6</accession>
<organism evidence="2 3">
    <name type="scientific">Periconia digitata</name>
    <dbReference type="NCBI Taxonomy" id="1303443"/>
    <lineage>
        <taxon>Eukaryota</taxon>
        <taxon>Fungi</taxon>
        <taxon>Dikarya</taxon>
        <taxon>Ascomycota</taxon>
        <taxon>Pezizomycotina</taxon>
        <taxon>Dothideomycetes</taxon>
        <taxon>Pleosporomycetidae</taxon>
        <taxon>Pleosporales</taxon>
        <taxon>Massarineae</taxon>
        <taxon>Periconiaceae</taxon>
        <taxon>Periconia</taxon>
    </lineage>
</organism>
<gene>
    <name evidence="2" type="ORF">PDIGIT_LOCUS2003</name>
</gene>
<dbReference type="AlphaFoldDB" id="A0A9W4U5W6"/>
<dbReference type="Proteomes" id="UP001152607">
    <property type="component" value="Unassembled WGS sequence"/>
</dbReference>
<name>A0A9W4U5W6_9PLEO</name>
<proteinExistence type="predicted"/>